<name>A0ABT0SUS3_9GAMM</name>
<evidence type="ECO:0000313" key="1">
    <source>
        <dbReference type="EMBL" id="MCL7931585.1"/>
    </source>
</evidence>
<evidence type="ECO:0000313" key="2">
    <source>
        <dbReference type="Proteomes" id="UP001165308"/>
    </source>
</evidence>
<proteinExistence type="predicted"/>
<accession>A0ABT0SUS3</accession>
<comment type="caution">
    <text evidence="1">The sequence shown here is derived from an EMBL/GenBank/DDBJ whole genome shotgun (WGS) entry which is preliminary data.</text>
</comment>
<dbReference type="Proteomes" id="UP001165308">
    <property type="component" value="Unassembled WGS sequence"/>
</dbReference>
<organism evidence="1 2">
    <name type="scientific">Halomonas llamarensis</name>
    <dbReference type="NCBI Taxonomy" id="2945104"/>
    <lineage>
        <taxon>Bacteria</taxon>
        <taxon>Pseudomonadati</taxon>
        <taxon>Pseudomonadota</taxon>
        <taxon>Gammaproteobacteria</taxon>
        <taxon>Oceanospirillales</taxon>
        <taxon>Halomonadaceae</taxon>
        <taxon>Halomonas</taxon>
    </lineage>
</organism>
<reference evidence="1" key="1">
    <citation type="submission" date="2022-05" db="EMBL/GenBank/DDBJ databases">
        <title>Halomonas geminus sp. nov. and Halomonas llamarensis sp. nov. isolated from high-altitude salars of the Atacama Desert.</title>
        <authorList>
            <person name="Hintersatz C."/>
            <person name="Rojas L.A."/>
            <person name="Wei T.-S."/>
            <person name="Kutschke S."/>
            <person name="Lehmann F."/>
            <person name="Jain R."/>
            <person name="Pollmann K."/>
        </authorList>
    </citation>
    <scope>NUCLEOTIDE SEQUENCE</scope>
    <source>
        <strain evidence="1">ATCHA</strain>
    </source>
</reference>
<sequence length="64" mass="7027">MTNIVDVQGPSDPFVSPIEREVAKFAASVLNRKHGKNIDIDDIRKPEDLYGLLKSEGDESSGNL</sequence>
<protein>
    <submittedName>
        <fullName evidence="1">Uncharacterized protein</fullName>
    </submittedName>
</protein>
<keyword evidence="2" id="KW-1185">Reference proteome</keyword>
<dbReference type="EMBL" id="JAMJPJ010000044">
    <property type="protein sequence ID" value="MCL7931585.1"/>
    <property type="molecule type" value="Genomic_DNA"/>
</dbReference>
<dbReference type="RefSeq" id="WP_250084177.1">
    <property type="nucleotide sequence ID" value="NZ_JAMJPJ010000044.1"/>
</dbReference>
<gene>
    <name evidence="1" type="ORF">M8006_16640</name>
</gene>